<dbReference type="InterPro" id="IPR006121">
    <property type="entry name" value="HMA_dom"/>
</dbReference>
<dbReference type="STRING" id="13370.A0A448YEK9"/>
<dbReference type="InterPro" id="IPR018303">
    <property type="entry name" value="ATPase_P-typ_P_site"/>
</dbReference>
<feature type="region of interest" description="Disordered" evidence="17">
    <location>
        <begin position="390"/>
        <end position="421"/>
    </location>
</feature>
<dbReference type="SFLD" id="SFLDG00002">
    <property type="entry name" value="C1.7:_P-type_atpase_like"/>
    <property type="match status" value="1"/>
</dbReference>
<name>A0A448YEK9_BRENA</name>
<dbReference type="InterPro" id="IPR027256">
    <property type="entry name" value="P-typ_ATPase_IB"/>
</dbReference>
<dbReference type="PROSITE" id="PS01047">
    <property type="entry name" value="HMA_1"/>
    <property type="match status" value="2"/>
</dbReference>
<keyword evidence="5 16" id="KW-0479">Metal-binding</keyword>
<dbReference type="Pfam" id="PF00403">
    <property type="entry name" value="HMA"/>
    <property type="match status" value="2"/>
</dbReference>
<keyword evidence="7 16" id="KW-0547">Nucleotide-binding</keyword>
<dbReference type="Gene3D" id="3.30.70.100">
    <property type="match status" value="3"/>
</dbReference>
<dbReference type="SUPFAM" id="SSF56784">
    <property type="entry name" value="HAD-like"/>
    <property type="match status" value="1"/>
</dbReference>
<keyword evidence="14" id="KW-0406">Ion transport</keyword>
<dbReference type="Pfam" id="PF00702">
    <property type="entry name" value="Hydrolase"/>
    <property type="match status" value="1"/>
</dbReference>
<evidence type="ECO:0000256" key="4">
    <source>
        <dbReference type="ARBA" id="ARBA00022692"/>
    </source>
</evidence>
<dbReference type="NCBIfam" id="TIGR01525">
    <property type="entry name" value="ATPase-IB_hvy"/>
    <property type="match status" value="1"/>
</dbReference>
<keyword evidence="6" id="KW-0677">Repeat</keyword>
<feature type="transmembrane region" description="Helical" evidence="16">
    <location>
        <begin position="922"/>
        <end position="946"/>
    </location>
</feature>
<dbReference type="SFLD" id="SFLDS00003">
    <property type="entry name" value="Haloacid_Dehalogenase"/>
    <property type="match status" value="1"/>
</dbReference>
<keyword evidence="11" id="KW-1278">Translocase</keyword>
<dbReference type="PRINTS" id="PR00119">
    <property type="entry name" value="CATATPASE"/>
</dbReference>
<reference evidence="19 20" key="1">
    <citation type="submission" date="2018-12" db="EMBL/GenBank/DDBJ databases">
        <authorList>
            <person name="Tiukova I."/>
            <person name="Dainat J."/>
        </authorList>
    </citation>
    <scope>NUCLEOTIDE SEQUENCE [LARGE SCALE GENOMIC DNA]</scope>
</reference>
<dbReference type="GO" id="GO:0005507">
    <property type="term" value="F:copper ion binding"/>
    <property type="evidence" value="ECO:0007669"/>
    <property type="project" value="InterPro"/>
</dbReference>
<dbReference type="Gene3D" id="3.40.1110.10">
    <property type="entry name" value="Calcium-transporting ATPase, cytoplasmic domain N"/>
    <property type="match status" value="1"/>
</dbReference>
<dbReference type="SFLD" id="SFLDF00027">
    <property type="entry name" value="p-type_atpase"/>
    <property type="match status" value="1"/>
</dbReference>
<dbReference type="FunFam" id="3.30.70.100:FF:000001">
    <property type="entry name" value="ATPase copper transporting beta"/>
    <property type="match status" value="1"/>
</dbReference>
<keyword evidence="4 16" id="KW-0812">Transmembrane</keyword>
<evidence type="ECO:0000256" key="12">
    <source>
        <dbReference type="ARBA" id="ARBA00022989"/>
    </source>
</evidence>
<dbReference type="EMBL" id="CAACVR010000001">
    <property type="protein sequence ID" value="VEU19316.1"/>
    <property type="molecule type" value="Genomic_DNA"/>
</dbReference>
<dbReference type="Gene3D" id="2.70.150.10">
    <property type="entry name" value="Calcium-transporting ATPase, cytoplasmic transduction domain A"/>
    <property type="match status" value="1"/>
</dbReference>
<dbReference type="InterPro" id="IPR023298">
    <property type="entry name" value="ATPase_P-typ_TM_dom_sf"/>
</dbReference>
<dbReference type="OrthoDB" id="432719at2759"/>
<feature type="domain" description="HMA" evidence="18">
    <location>
        <begin position="1"/>
        <end position="43"/>
    </location>
</feature>
<keyword evidence="20" id="KW-1185">Reference proteome</keyword>
<dbReference type="SUPFAM" id="SSF81653">
    <property type="entry name" value="Calcium ATPase, transduction domain A"/>
    <property type="match status" value="1"/>
</dbReference>
<dbReference type="GO" id="GO:0016887">
    <property type="term" value="F:ATP hydrolysis activity"/>
    <property type="evidence" value="ECO:0007669"/>
    <property type="project" value="InterPro"/>
</dbReference>
<evidence type="ECO:0000259" key="18">
    <source>
        <dbReference type="PROSITE" id="PS50846"/>
    </source>
</evidence>
<evidence type="ECO:0000256" key="8">
    <source>
        <dbReference type="ARBA" id="ARBA00022796"/>
    </source>
</evidence>
<feature type="transmembrane region" description="Helical" evidence="16">
    <location>
        <begin position="234"/>
        <end position="252"/>
    </location>
</feature>
<dbReference type="FunCoup" id="A0A448YEK9">
    <property type="interactions" value="462"/>
</dbReference>
<keyword evidence="12 16" id="KW-1133">Transmembrane helix</keyword>
<gene>
    <name evidence="19" type="ORF">BRENAR_LOCUS54</name>
</gene>
<dbReference type="InterPro" id="IPR059000">
    <property type="entry name" value="ATPase_P-type_domA"/>
</dbReference>
<dbReference type="GO" id="GO:0005524">
    <property type="term" value="F:ATP binding"/>
    <property type="evidence" value="ECO:0007669"/>
    <property type="project" value="UniProtKB-UniRule"/>
</dbReference>
<dbReference type="Proteomes" id="UP000290900">
    <property type="component" value="Unassembled WGS sequence"/>
</dbReference>
<evidence type="ECO:0000256" key="9">
    <source>
        <dbReference type="ARBA" id="ARBA00022840"/>
    </source>
</evidence>
<evidence type="ECO:0000256" key="13">
    <source>
        <dbReference type="ARBA" id="ARBA00023008"/>
    </source>
</evidence>
<evidence type="ECO:0000256" key="14">
    <source>
        <dbReference type="ARBA" id="ARBA00023065"/>
    </source>
</evidence>
<organism evidence="19 20">
    <name type="scientific">Brettanomyces naardenensis</name>
    <name type="common">Yeast</name>
    <dbReference type="NCBI Taxonomy" id="13370"/>
    <lineage>
        <taxon>Eukaryota</taxon>
        <taxon>Fungi</taxon>
        <taxon>Dikarya</taxon>
        <taxon>Ascomycota</taxon>
        <taxon>Saccharomycotina</taxon>
        <taxon>Pichiomycetes</taxon>
        <taxon>Pichiales</taxon>
        <taxon>Pichiaceae</taxon>
        <taxon>Brettanomyces</taxon>
    </lineage>
</organism>
<dbReference type="InterPro" id="IPR023299">
    <property type="entry name" value="ATPase_P-typ_cyto_dom_N"/>
</dbReference>
<feature type="transmembrane region" description="Helical" evidence="16">
    <location>
        <begin position="264"/>
        <end position="284"/>
    </location>
</feature>
<evidence type="ECO:0000256" key="15">
    <source>
        <dbReference type="ARBA" id="ARBA00023136"/>
    </source>
</evidence>
<proteinExistence type="inferred from homology"/>
<dbReference type="Pfam" id="PF00122">
    <property type="entry name" value="E1-E2_ATPase"/>
    <property type="match status" value="1"/>
</dbReference>
<dbReference type="InterPro" id="IPR017969">
    <property type="entry name" value="Heavy-metal-associated_CS"/>
</dbReference>
<dbReference type="PROSITE" id="PS50846">
    <property type="entry name" value="HMA_2"/>
    <property type="match status" value="3"/>
</dbReference>
<dbReference type="InterPro" id="IPR036163">
    <property type="entry name" value="HMA_dom_sf"/>
</dbReference>
<dbReference type="InterPro" id="IPR036412">
    <property type="entry name" value="HAD-like_sf"/>
</dbReference>
<dbReference type="InterPro" id="IPR006122">
    <property type="entry name" value="HMA_Cu_ion-bd"/>
</dbReference>
<keyword evidence="13" id="KW-0186">Copper</keyword>
<dbReference type="GO" id="GO:0043682">
    <property type="term" value="F:P-type divalent copper transporter activity"/>
    <property type="evidence" value="ECO:0007669"/>
    <property type="project" value="TreeGrafter"/>
</dbReference>
<dbReference type="InterPro" id="IPR008250">
    <property type="entry name" value="ATPase_P-typ_transduc_dom_A_sf"/>
</dbReference>
<dbReference type="PROSITE" id="PS00154">
    <property type="entry name" value="ATPASE_E1_E2"/>
    <property type="match status" value="1"/>
</dbReference>
<dbReference type="SUPFAM" id="SSF81665">
    <property type="entry name" value="Calcium ATPase, transmembrane domain M"/>
    <property type="match status" value="1"/>
</dbReference>
<dbReference type="NCBIfam" id="TIGR00003">
    <property type="entry name" value="copper ion binding protein"/>
    <property type="match status" value="2"/>
</dbReference>
<evidence type="ECO:0000256" key="11">
    <source>
        <dbReference type="ARBA" id="ARBA00022967"/>
    </source>
</evidence>
<evidence type="ECO:0000256" key="2">
    <source>
        <dbReference type="ARBA" id="ARBA00006024"/>
    </source>
</evidence>
<accession>A0A448YEK9</accession>
<evidence type="ECO:0000313" key="20">
    <source>
        <dbReference type="Proteomes" id="UP000290900"/>
    </source>
</evidence>
<feature type="domain" description="HMA" evidence="18">
    <location>
        <begin position="55"/>
        <end position="120"/>
    </location>
</feature>
<evidence type="ECO:0000256" key="5">
    <source>
        <dbReference type="ARBA" id="ARBA00022723"/>
    </source>
</evidence>
<dbReference type="CDD" id="cd02094">
    <property type="entry name" value="P-type_ATPase_Cu-like"/>
    <property type="match status" value="1"/>
</dbReference>
<evidence type="ECO:0000256" key="1">
    <source>
        <dbReference type="ARBA" id="ARBA00004127"/>
    </source>
</evidence>
<evidence type="ECO:0000256" key="3">
    <source>
        <dbReference type="ARBA" id="ARBA00022448"/>
    </source>
</evidence>
<evidence type="ECO:0000256" key="17">
    <source>
        <dbReference type="SAM" id="MobiDB-lite"/>
    </source>
</evidence>
<evidence type="ECO:0000256" key="10">
    <source>
        <dbReference type="ARBA" id="ARBA00022842"/>
    </source>
</evidence>
<dbReference type="GO" id="GO:0012505">
    <property type="term" value="C:endomembrane system"/>
    <property type="evidence" value="ECO:0007669"/>
    <property type="project" value="UniProtKB-SubCell"/>
</dbReference>
<dbReference type="NCBIfam" id="TIGR01494">
    <property type="entry name" value="ATPase_P-type"/>
    <property type="match status" value="1"/>
</dbReference>
<dbReference type="AlphaFoldDB" id="A0A448YEK9"/>
<comment type="similarity">
    <text evidence="2 16">Belongs to the cation transport ATPase (P-type) (TC 3.A.3) family. Type IB subfamily.</text>
</comment>
<keyword evidence="3" id="KW-0813">Transport</keyword>
<dbReference type="PANTHER" id="PTHR43520">
    <property type="entry name" value="ATP7, ISOFORM B"/>
    <property type="match status" value="1"/>
</dbReference>
<dbReference type="CDD" id="cd00371">
    <property type="entry name" value="HMA"/>
    <property type="match status" value="3"/>
</dbReference>
<dbReference type="InterPro" id="IPR023214">
    <property type="entry name" value="HAD_sf"/>
</dbReference>
<dbReference type="SUPFAM" id="SSF55008">
    <property type="entry name" value="HMA, heavy metal-associated domain"/>
    <property type="match status" value="3"/>
</dbReference>
<dbReference type="GO" id="GO:0016020">
    <property type="term" value="C:membrane"/>
    <property type="evidence" value="ECO:0007669"/>
    <property type="project" value="UniProtKB-SubCell"/>
</dbReference>
<dbReference type="InParanoid" id="A0A448YEK9"/>
<feature type="compositionally biased region" description="Low complexity" evidence="17">
    <location>
        <begin position="404"/>
        <end position="421"/>
    </location>
</feature>
<comment type="subcellular location">
    <subcellularLocation>
        <location evidence="1">Endomembrane system</location>
        <topology evidence="1">Multi-pass membrane protein</topology>
    </subcellularLocation>
    <subcellularLocation>
        <location evidence="16">Membrane</location>
    </subcellularLocation>
</comment>
<dbReference type="Gene3D" id="3.40.50.1000">
    <property type="entry name" value="HAD superfamily/HAD-like"/>
    <property type="match status" value="1"/>
</dbReference>
<keyword evidence="15 16" id="KW-0472">Membrane</keyword>
<feature type="transmembrane region" description="Helical" evidence="16">
    <location>
        <begin position="574"/>
        <end position="597"/>
    </location>
</feature>
<protein>
    <submittedName>
        <fullName evidence="19">DEKNAAC100128</fullName>
    </submittedName>
</protein>
<evidence type="ECO:0000256" key="7">
    <source>
        <dbReference type="ARBA" id="ARBA00022741"/>
    </source>
</evidence>
<evidence type="ECO:0000256" key="6">
    <source>
        <dbReference type="ARBA" id="ARBA00022737"/>
    </source>
</evidence>
<dbReference type="SUPFAM" id="SSF81660">
    <property type="entry name" value="Metal cation-transporting ATPase, ATP-binding domain N"/>
    <property type="match status" value="1"/>
</dbReference>
<keyword evidence="9 16" id="KW-0067">ATP-binding</keyword>
<keyword evidence="8" id="KW-0187">Copper transport</keyword>
<sequence>MSLDGVKQVDVSLLTEDATVIHDETITPAALAEAVEDIGFDAKVQKANELSTPSLVTHIGVGGMTCSACVNSVTNALSSVPGVSNVDVSLLTEEATITHSEDVKPSQLVVAVEDCGFDATLRETVPSSSLSSSSTFSESYIESVVLRIYGMTCTSCSNSIMTQVSSLTGVSSCSVALATEEAHVTFDSSIVGIRTIIGTIQDCGFDATVAKNFDTVTQIDLLAKVKDIKYWRTNFLKILLFGLPVIFLEHVFPRMMHQWQVDGWVFYADILVQLLLGTYIQVWLGRRFYINAYKALKHYSGTMDTLICTSTSIVYAYSVCSIFRALISSDTEPPTILFDTSSMLFGFVSLGKWAESKAKGNTSTALSKLLQLAPSSCVIIENPGDFEQEKVEMKEETAKPTSVSSSPSLPSSFNSSSFNSSSLPGISQKEIPAELLQRGDIAVVLPGAAVPSDGTCIFGSSEVDESLLTGESLPVAKSVGSKLIGGSVNAFSTLYMRVDRVGETTQLQQIVKLVKDAQVGKAPVQRFADAIAAKFVPTVLTLSVFTFLFWSLYIHFHSGESIPSMFKDRSGNVLLSKVLQISISVIVVACPCALGLAAPTAVMVGTGVGATNGILIKGGEILERASGISTIVFDKTGTITAGRMKVSRDWFASKYRGKEYFIWSLLYTVEQNSEHQVAKAIVARAAEVLAQGSSNTSSVFIQDVETKSGLGIAANVLLDDQELHHVLAGNVKYISDSKISNLSDFNEALASLGSDHVGSVCHLLLDDTYCGFVELEDSVRSDSASTVRALQRNGYSVAMVTGDNARTARHVACKVGIPLSNVLAEARPQDKLHFVELLQQKGLKVAFVGDGINDAPALVQADVGIAVALGTDVAISAADIVLMSSEKGEGRAKEDSANSSMSSVFNALEISLKSFHVIRTNFILAIIYNLMMLPVAMGLFLVPFGIHMHPMLASASMACSSVSVVLNSLLLKWWKPCDIVKKYSEVAEVAEVEESELDTSDLTDISADRFVPIQRYSGSSFLARLKRAFGIQRSSPSESYEMVPAA</sequence>
<dbReference type="GO" id="GO:0055070">
    <property type="term" value="P:copper ion homeostasis"/>
    <property type="evidence" value="ECO:0007669"/>
    <property type="project" value="TreeGrafter"/>
</dbReference>
<keyword evidence="10" id="KW-0460">Magnesium</keyword>
<dbReference type="PANTHER" id="PTHR43520:SF8">
    <property type="entry name" value="P-TYPE CU(+) TRANSPORTER"/>
    <property type="match status" value="1"/>
</dbReference>
<dbReference type="InterPro" id="IPR044492">
    <property type="entry name" value="P_typ_ATPase_HD_dom"/>
</dbReference>
<dbReference type="InterPro" id="IPR001757">
    <property type="entry name" value="P_typ_ATPase"/>
</dbReference>
<dbReference type="FunFam" id="3.30.70.100:FF:000005">
    <property type="entry name" value="Copper-exporting P-type ATPase A"/>
    <property type="match status" value="1"/>
</dbReference>
<feature type="domain" description="HMA" evidence="18">
    <location>
        <begin position="142"/>
        <end position="208"/>
    </location>
</feature>
<feature type="transmembrane region" description="Helical" evidence="16">
    <location>
        <begin position="535"/>
        <end position="554"/>
    </location>
</feature>
<feature type="transmembrane region" description="Helical" evidence="16">
    <location>
        <begin position="952"/>
        <end position="974"/>
    </location>
</feature>
<evidence type="ECO:0000256" key="16">
    <source>
        <dbReference type="RuleBase" id="RU362081"/>
    </source>
</evidence>
<evidence type="ECO:0000313" key="19">
    <source>
        <dbReference type="EMBL" id="VEU19316.1"/>
    </source>
</evidence>